<dbReference type="OrthoDB" id="567591at2759"/>
<sequence length="364" mass="37999">MDKYTTAVVNFLKDHPAVCDLHFTKRDAVASTALHAWETSNCPLRLPDDLKAFLLLSDGFSLRWDVRVGRQKRHALGCMALNGVKAMRALPLDASPEDDRGDGPVVVRGSGAFDSSNATPLAAFDLDASCAYGRVALVFVSKEVAKAPDATSSSGRETSDAKPRPPVVRKTEAQVWFQDLAARWHPIAGSFSEYFRVMASHLGLPNWQYAFTDIGLDPAAKQWFSLLAPTRLAVDLDRARLKRAKRRPRSGASVGGGKGSGAKPRAPSSARPTMKLTSPMKASETGGSGSGSGSGSGGAAAAAAVARAKAAGGGWAKTSAASARPGSTSGGGAKARVSSTSSAGVGRVARPSSTSEYAKKPQMR</sequence>
<keyword evidence="3" id="KW-1185">Reference proteome</keyword>
<dbReference type="GeneID" id="9685777"/>
<evidence type="ECO:0000313" key="3">
    <source>
        <dbReference type="Proteomes" id="UP000001876"/>
    </source>
</evidence>
<dbReference type="AlphaFoldDB" id="C1MX58"/>
<dbReference type="Proteomes" id="UP000001876">
    <property type="component" value="Unassembled WGS sequence"/>
</dbReference>
<name>C1MX58_MICPC</name>
<feature type="region of interest" description="Disordered" evidence="1">
    <location>
        <begin position="149"/>
        <end position="168"/>
    </location>
</feature>
<dbReference type="KEGG" id="mpp:MICPUCDRAFT_60037"/>
<feature type="compositionally biased region" description="Gly residues" evidence="1">
    <location>
        <begin position="286"/>
        <end position="298"/>
    </location>
</feature>
<dbReference type="STRING" id="564608.C1MX58"/>
<accession>C1MX58</accession>
<dbReference type="PANTHER" id="PTHR31854">
    <property type="entry name" value="TUBULIN POLYGLUTAMYLASE COMPLEX SUBUNIT 2"/>
    <property type="match status" value="1"/>
</dbReference>
<dbReference type="PANTHER" id="PTHR31854:SF2">
    <property type="entry name" value="TUBULIN POLYGLUTAMYLASE COMPLEX SUBUNIT 2"/>
    <property type="match status" value="1"/>
</dbReference>
<organism evidence="3">
    <name type="scientific">Micromonas pusilla (strain CCMP1545)</name>
    <name type="common">Picoplanktonic green alga</name>
    <dbReference type="NCBI Taxonomy" id="564608"/>
    <lineage>
        <taxon>Eukaryota</taxon>
        <taxon>Viridiplantae</taxon>
        <taxon>Chlorophyta</taxon>
        <taxon>Mamiellophyceae</taxon>
        <taxon>Mamiellales</taxon>
        <taxon>Mamiellaceae</taxon>
        <taxon>Micromonas</taxon>
    </lineage>
</organism>
<dbReference type="OMA" id="WQFLAET"/>
<gene>
    <name evidence="2" type="ORF">MICPUCDRAFT_60037</name>
</gene>
<protein>
    <submittedName>
        <fullName evidence="2">Predicted protein</fullName>
    </submittedName>
</protein>
<evidence type="ECO:0000313" key="2">
    <source>
        <dbReference type="EMBL" id="EEH55108.1"/>
    </source>
</evidence>
<dbReference type="RefSeq" id="XP_003060339.1">
    <property type="nucleotide sequence ID" value="XM_003060293.1"/>
</dbReference>
<feature type="region of interest" description="Disordered" evidence="1">
    <location>
        <begin position="242"/>
        <end position="364"/>
    </location>
</feature>
<dbReference type="EMBL" id="GG663742">
    <property type="protein sequence ID" value="EEH55108.1"/>
    <property type="molecule type" value="Genomic_DNA"/>
</dbReference>
<reference evidence="2 3" key="1">
    <citation type="journal article" date="2009" name="Science">
        <title>Green evolution and dynamic adaptations revealed by genomes of the marine picoeukaryotes Micromonas.</title>
        <authorList>
            <person name="Worden A.Z."/>
            <person name="Lee J.H."/>
            <person name="Mock T."/>
            <person name="Rouze P."/>
            <person name="Simmons M.P."/>
            <person name="Aerts A.L."/>
            <person name="Allen A.E."/>
            <person name="Cuvelier M.L."/>
            <person name="Derelle E."/>
            <person name="Everett M.V."/>
            <person name="Foulon E."/>
            <person name="Grimwood J."/>
            <person name="Gundlach H."/>
            <person name="Henrissat B."/>
            <person name="Napoli C."/>
            <person name="McDonald S.M."/>
            <person name="Parker M.S."/>
            <person name="Rombauts S."/>
            <person name="Salamov A."/>
            <person name="Von Dassow P."/>
            <person name="Badger J.H."/>
            <person name="Coutinho P.M."/>
            <person name="Demir E."/>
            <person name="Dubchak I."/>
            <person name="Gentemann C."/>
            <person name="Eikrem W."/>
            <person name="Gready J.E."/>
            <person name="John U."/>
            <person name="Lanier W."/>
            <person name="Lindquist E.A."/>
            <person name="Lucas S."/>
            <person name="Mayer K.F."/>
            <person name="Moreau H."/>
            <person name="Not F."/>
            <person name="Otillar R."/>
            <person name="Panaud O."/>
            <person name="Pangilinan J."/>
            <person name="Paulsen I."/>
            <person name="Piegu B."/>
            <person name="Poliakov A."/>
            <person name="Robbens S."/>
            <person name="Schmutz J."/>
            <person name="Toulza E."/>
            <person name="Wyss T."/>
            <person name="Zelensky A."/>
            <person name="Zhou K."/>
            <person name="Armbrust E.V."/>
            <person name="Bhattacharya D."/>
            <person name="Goodenough U.W."/>
            <person name="Van de Peer Y."/>
            <person name="Grigoriev I.V."/>
        </authorList>
    </citation>
    <scope>NUCLEOTIDE SEQUENCE [LARGE SCALE GENOMIC DNA]</scope>
    <source>
        <strain evidence="2 3">CCMP1545</strain>
    </source>
</reference>
<dbReference type="eggNOG" id="ENOG502R21Z">
    <property type="taxonomic scope" value="Eukaryota"/>
</dbReference>
<dbReference type="InterPro" id="IPR039231">
    <property type="entry name" value="TPGS2"/>
</dbReference>
<feature type="compositionally biased region" description="Low complexity" evidence="1">
    <location>
        <begin position="299"/>
        <end position="323"/>
    </location>
</feature>
<proteinExistence type="predicted"/>
<evidence type="ECO:0000256" key="1">
    <source>
        <dbReference type="SAM" id="MobiDB-lite"/>
    </source>
</evidence>